<protein>
    <submittedName>
        <fullName evidence="2">Uncharacterized protein</fullName>
    </submittedName>
</protein>
<reference evidence="2" key="2">
    <citation type="submission" date="2023-05" db="EMBL/GenBank/DDBJ databases">
        <authorList>
            <person name="Schelkunov M.I."/>
        </authorList>
    </citation>
    <scope>NUCLEOTIDE SEQUENCE</scope>
    <source>
        <strain evidence="2">Hsosn_3</strain>
        <tissue evidence="2">Leaf</tissue>
    </source>
</reference>
<feature type="region of interest" description="Disordered" evidence="1">
    <location>
        <begin position="531"/>
        <end position="562"/>
    </location>
</feature>
<accession>A0AAD8HGM4</accession>
<name>A0AAD8HGM4_9APIA</name>
<dbReference type="EMBL" id="JAUIZM010000009">
    <property type="protein sequence ID" value="KAK1367072.1"/>
    <property type="molecule type" value="Genomic_DNA"/>
</dbReference>
<proteinExistence type="predicted"/>
<keyword evidence="3" id="KW-1185">Reference proteome</keyword>
<sequence>MDAGNVGDGDANQRQRFYVELKPGQTNIVSLKKLLREAGEAVSDDSSDEYEAEKYIRVELPRNKKTGALTIQDKVQHKTGRIKYSKSTDDQTIKKRKELVDFVGEEDDIQVDTKPKKKGKQPIKTAAESAVFINGISKAQEFDLQNKRCKRDFQSPRSSSGGVILKKHASSKLIPGNNISFTSSAHQILKGKQFIKTAAETATSVNGNSKAQECNIRNDLCKRDYQTRLRSSGGVILKKLSGASSKLKTGNNISFTSVAHQKFKEKKSTQHELRSRNAMSKNIEQEGFANIKRKSNKGRNELPDLNLPYSGHAPRTASVHMTNGPKLENKMLDWSVLQLEKLVENSNTPLIDDVQGADSSLLDIEKQMSPELKEKLAKVARLTQLNEGKISEELIDRLMGILGKYLQRKTLKKILRGMVLEDLYASKAECNYFKQIKMEFVRMIRLQAPSLHVKVFPAEVTKGTYSMGDQLEDKLYDLYDIFTQGLDEDIGPSLVRKLYAELAELWPKGTMDNHEIRKAICRAKERKMVLSSEEEEGHQTTKTRNLSARMDETIRGKSSSLMHRTPAYRNVTTDTTGLTRTSANRRLVSSMLTVDLPLTAPSAMSIPQKKLYRCLV</sequence>
<evidence type="ECO:0000313" key="2">
    <source>
        <dbReference type="EMBL" id="KAK1367072.1"/>
    </source>
</evidence>
<gene>
    <name evidence="2" type="ORF">POM88_042633</name>
</gene>
<reference evidence="2" key="1">
    <citation type="submission" date="2023-02" db="EMBL/GenBank/DDBJ databases">
        <title>Genome of toxic invasive species Heracleum sosnowskyi carries increased number of genes despite the absence of recent whole-genome duplications.</title>
        <authorList>
            <person name="Schelkunov M."/>
            <person name="Shtratnikova V."/>
            <person name="Makarenko M."/>
            <person name="Klepikova A."/>
            <person name="Omelchenko D."/>
            <person name="Novikova G."/>
            <person name="Obukhova E."/>
            <person name="Bogdanov V."/>
            <person name="Penin A."/>
            <person name="Logacheva M."/>
        </authorList>
    </citation>
    <scope>NUCLEOTIDE SEQUENCE</scope>
    <source>
        <strain evidence="2">Hsosn_3</strain>
        <tissue evidence="2">Leaf</tissue>
    </source>
</reference>
<dbReference type="Proteomes" id="UP001237642">
    <property type="component" value="Unassembled WGS sequence"/>
</dbReference>
<evidence type="ECO:0000256" key="1">
    <source>
        <dbReference type="SAM" id="MobiDB-lite"/>
    </source>
</evidence>
<evidence type="ECO:0000313" key="3">
    <source>
        <dbReference type="Proteomes" id="UP001237642"/>
    </source>
</evidence>
<comment type="caution">
    <text evidence="2">The sequence shown here is derived from an EMBL/GenBank/DDBJ whole genome shotgun (WGS) entry which is preliminary data.</text>
</comment>
<organism evidence="2 3">
    <name type="scientific">Heracleum sosnowskyi</name>
    <dbReference type="NCBI Taxonomy" id="360622"/>
    <lineage>
        <taxon>Eukaryota</taxon>
        <taxon>Viridiplantae</taxon>
        <taxon>Streptophyta</taxon>
        <taxon>Embryophyta</taxon>
        <taxon>Tracheophyta</taxon>
        <taxon>Spermatophyta</taxon>
        <taxon>Magnoliopsida</taxon>
        <taxon>eudicotyledons</taxon>
        <taxon>Gunneridae</taxon>
        <taxon>Pentapetalae</taxon>
        <taxon>asterids</taxon>
        <taxon>campanulids</taxon>
        <taxon>Apiales</taxon>
        <taxon>Apiaceae</taxon>
        <taxon>Apioideae</taxon>
        <taxon>apioid superclade</taxon>
        <taxon>Tordylieae</taxon>
        <taxon>Tordyliinae</taxon>
        <taxon>Heracleum</taxon>
    </lineage>
</organism>
<dbReference type="AlphaFoldDB" id="A0AAD8HGM4"/>
<feature type="region of interest" description="Disordered" evidence="1">
    <location>
        <begin position="267"/>
        <end position="311"/>
    </location>
</feature>